<dbReference type="RefSeq" id="XP_014155476.1">
    <property type="nucleotide sequence ID" value="XM_014300001.1"/>
</dbReference>
<dbReference type="GO" id="GO:0008033">
    <property type="term" value="P:tRNA processing"/>
    <property type="evidence" value="ECO:0007669"/>
    <property type="project" value="UniProtKB-KW"/>
</dbReference>
<feature type="compositionally biased region" description="Basic and acidic residues" evidence="9">
    <location>
        <begin position="292"/>
        <end position="306"/>
    </location>
</feature>
<name>A0A0L0FY82_9EUKA</name>
<dbReference type="EMBL" id="KQ242019">
    <property type="protein sequence ID" value="KNC81574.1"/>
    <property type="molecule type" value="Genomic_DNA"/>
</dbReference>
<proteinExistence type="inferred from homology"/>
<keyword evidence="12" id="KW-1185">Reference proteome</keyword>
<evidence type="ECO:0000313" key="12">
    <source>
        <dbReference type="Proteomes" id="UP000054560"/>
    </source>
</evidence>
<feature type="region of interest" description="Disordered" evidence="9">
    <location>
        <begin position="82"/>
        <end position="113"/>
    </location>
</feature>
<evidence type="ECO:0000256" key="2">
    <source>
        <dbReference type="ARBA" id="ARBA00012750"/>
    </source>
</evidence>
<reference evidence="11 12" key="1">
    <citation type="submission" date="2011-02" db="EMBL/GenBank/DDBJ databases">
        <title>The Genome Sequence of Sphaeroforma arctica JP610.</title>
        <authorList>
            <consortium name="The Broad Institute Genome Sequencing Platform"/>
            <person name="Russ C."/>
            <person name="Cuomo C."/>
            <person name="Young S.K."/>
            <person name="Zeng Q."/>
            <person name="Gargeya S."/>
            <person name="Alvarado L."/>
            <person name="Berlin A."/>
            <person name="Chapman S.B."/>
            <person name="Chen Z."/>
            <person name="Freedman E."/>
            <person name="Gellesch M."/>
            <person name="Goldberg J."/>
            <person name="Griggs A."/>
            <person name="Gujja S."/>
            <person name="Heilman E."/>
            <person name="Heiman D."/>
            <person name="Howarth C."/>
            <person name="Mehta T."/>
            <person name="Neiman D."/>
            <person name="Pearson M."/>
            <person name="Roberts A."/>
            <person name="Saif S."/>
            <person name="Shea T."/>
            <person name="Shenoy N."/>
            <person name="Sisk P."/>
            <person name="Stolte C."/>
            <person name="Sykes S."/>
            <person name="White J."/>
            <person name="Yandava C."/>
            <person name="Burger G."/>
            <person name="Gray M.W."/>
            <person name="Holland P.W.H."/>
            <person name="King N."/>
            <person name="Lang F.B.F."/>
            <person name="Roger A.J."/>
            <person name="Ruiz-Trillo I."/>
            <person name="Haas B."/>
            <person name="Nusbaum C."/>
            <person name="Birren B."/>
        </authorList>
    </citation>
    <scope>NUCLEOTIDE SEQUENCE [LARGE SCALE GENOMIC DNA]</scope>
    <source>
        <strain evidence="11 12">JP610</strain>
    </source>
</reference>
<evidence type="ECO:0000313" key="11">
    <source>
        <dbReference type="EMBL" id="KNC81574.1"/>
    </source>
</evidence>
<keyword evidence="3" id="KW-0489">Methyltransferase</keyword>
<dbReference type="SUPFAM" id="SSF111278">
    <property type="entry name" value="SSo0622-like"/>
    <property type="match status" value="1"/>
</dbReference>
<dbReference type="Proteomes" id="UP000054560">
    <property type="component" value="Unassembled WGS sequence"/>
</dbReference>
<evidence type="ECO:0000256" key="6">
    <source>
        <dbReference type="ARBA" id="ARBA00022694"/>
    </source>
</evidence>
<gene>
    <name evidence="11" type="ORF">SARC_06110</name>
</gene>
<feature type="domain" description="tRNA wybutosine-synthesizing protein" evidence="10">
    <location>
        <begin position="14"/>
        <end position="219"/>
    </location>
</feature>
<dbReference type="GO" id="GO:0008168">
    <property type="term" value="F:methyltransferase activity"/>
    <property type="evidence" value="ECO:0007669"/>
    <property type="project" value="UniProtKB-KW"/>
</dbReference>
<dbReference type="InterPro" id="IPR036602">
    <property type="entry name" value="tRNA_yW-synthesising-like_sf"/>
</dbReference>
<evidence type="ECO:0000256" key="4">
    <source>
        <dbReference type="ARBA" id="ARBA00022679"/>
    </source>
</evidence>
<evidence type="ECO:0000256" key="8">
    <source>
        <dbReference type="ARBA" id="ARBA00049202"/>
    </source>
</evidence>
<comment type="similarity">
    <text evidence="1">Belongs to the TYW3 family.</text>
</comment>
<dbReference type="InterPro" id="IPR003827">
    <property type="entry name" value="tRNA_yW-synthesising"/>
</dbReference>
<dbReference type="GO" id="GO:0032259">
    <property type="term" value="P:methylation"/>
    <property type="evidence" value="ECO:0007669"/>
    <property type="project" value="UniProtKB-KW"/>
</dbReference>
<evidence type="ECO:0000256" key="9">
    <source>
        <dbReference type="SAM" id="MobiDB-lite"/>
    </source>
</evidence>
<sequence>MTVKGSVQTQFDSRKAHYMRELASAVPDRSRKGFADYPVLPILDHINALHDFFTTSSCSGRVAVYKEHPTVAMETATLNTLSGVGDGRDASSDDAGARTQEGNVTSVKEKDDSKVPDITHISTQLRTHHNEPTSQYIPPAMHKAEVSVDKRKGGGWLFVSHEVVAMPTDDQELIKMYLPEHNSIDSDSTKAHDSNKDSQATTPLLIYLKMEPVILHVEASYLRILTQAANHKMRQNLQSMDRFLSALQAADLDNTHHKSTAPKESKEEKRLRKLAAGMAIQKEVQQQKRAKREQQQRLKELQESES</sequence>
<dbReference type="AlphaFoldDB" id="A0A0L0FY82"/>
<evidence type="ECO:0000256" key="7">
    <source>
        <dbReference type="ARBA" id="ARBA00030554"/>
    </source>
</evidence>
<accession>A0A0L0FY82</accession>
<comment type="catalytic activity">
    <reaction evidence="8">
        <text>4-demethyl-7-[(3S)-3-amino-3-carboxypropyl]wyosine(37) in tRNA(Phe) + S-adenosyl-L-methionine = 7-[(3S)-3-amino-3-carboxypropyl]wyosine(37) in tRNA(Phe) + S-adenosyl-L-homocysteine + H(+)</text>
        <dbReference type="Rhea" id="RHEA:36635"/>
        <dbReference type="Rhea" id="RHEA-COMP:10378"/>
        <dbReference type="Rhea" id="RHEA-COMP:10379"/>
        <dbReference type="ChEBI" id="CHEBI:15378"/>
        <dbReference type="ChEBI" id="CHEBI:57856"/>
        <dbReference type="ChEBI" id="CHEBI:59789"/>
        <dbReference type="ChEBI" id="CHEBI:73543"/>
        <dbReference type="ChEBI" id="CHEBI:73550"/>
        <dbReference type="EC" id="2.1.1.282"/>
    </reaction>
</comment>
<feature type="region of interest" description="Disordered" evidence="9">
    <location>
        <begin position="281"/>
        <end position="306"/>
    </location>
</feature>
<evidence type="ECO:0000256" key="3">
    <source>
        <dbReference type="ARBA" id="ARBA00022603"/>
    </source>
</evidence>
<keyword evidence="5" id="KW-0949">S-adenosyl-L-methionine</keyword>
<protein>
    <recommendedName>
        <fullName evidence="2">tRNA(Phe) 7-[(3-amino-3-carboxypropyl)-4-demethylwyosine(37)-N(4)]-methyltransferase</fullName>
        <ecNumber evidence="2">2.1.1.282</ecNumber>
    </recommendedName>
    <alternativeName>
        <fullName evidence="7">tRNA(Phe) 7-((3-amino-3-carboxypropyl)-4-demethylwyosine(37)-N(4))-methyltransferase</fullName>
    </alternativeName>
</protein>
<keyword evidence="6" id="KW-0819">tRNA processing</keyword>
<dbReference type="Pfam" id="PF02676">
    <property type="entry name" value="TYW3"/>
    <property type="match status" value="1"/>
</dbReference>
<dbReference type="PANTHER" id="PTHR48418">
    <property type="entry name" value="TRNA WYBUTOSINE-SYNTHESIZING PROTEIN 3"/>
    <property type="match status" value="1"/>
</dbReference>
<dbReference type="EC" id="2.1.1.282" evidence="2"/>
<evidence type="ECO:0000259" key="10">
    <source>
        <dbReference type="Pfam" id="PF02676"/>
    </source>
</evidence>
<organism evidence="11 12">
    <name type="scientific">Sphaeroforma arctica JP610</name>
    <dbReference type="NCBI Taxonomy" id="667725"/>
    <lineage>
        <taxon>Eukaryota</taxon>
        <taxon>Ichthyosporea</taxon>
        <taxon>Ichthyophonida</taxon>
        <taxon>Sphaeroforma</taxon>
    </lineage>
</organism>
<dbReference type="OrthoDB" id="48625at2759"/>
<evidence type="ECO:0000256" key="1">
    <source>
        <dbReference type="ARBA" id="ARBA00008569"/>
    </source>
</evidence>
<keyword evidence="4" id="KW-0808">Transferase</keyword>
<dbReference type="GeneID" id="25906614"/>
<evidence type="ECO:0000256" key="5">
    <source>
        <dbReference type="ARBA" id="ARBA00022691"/>
    </source>
</evidence>
<dbReference type="Gene3D" id="3.30.1960.10">
    <property type="entry name" value="tRNA wybutosine-synthesizing-like"/>
    <property type="match status" value="1"/>
</dbReference>
<dbReference type="PANTHER" id="PTHR48418:SF1">
    <property type="entry name" value="TRNA WYBUTOSINE-SYNTHESIZING PROTEIN 3"/>
    <property type="match status" value="1"/>
</dbReference>